<dbReference type="Gene3D" id="2.40.50.100">
    <property type="match status" value="1"/>
</dbReference>
<feature type="region of interest" description="Disordered" evidence="9">
    <location>
        <begin position="109"/>
        <end position="158"/>
    </location>
</feature>
<evidence type="ECO:0000256" key="3">
    <source>
        <dbReference type="ARBA" id="ARBA00022823"/>
    </source>
</evidence>
<dbReference type="Pfam" id="PF00364">
    <property type="entry name" value="Biotin_lipoyl"/>
    <property type="match status" value="1"/>
</dbReference>
<dbReference type="GO" id="GO:0045254">
    <property type="term" value="C:pyruvate dehydrogenase complex"/>
    <property type="evidence" value="ECO:0007669"/>
    <property type="project" value="EnsemblFungi"/>
</dbReference>
<dbReference type="RefSeq" id="XP_022458745.1">
    <property type="nucleotide sequence ID" value="XM_022602995.1"/>
</dbReference>
<dbReference type="InterPro" id="IPR045257">
    <property type="entry name" value="E2/Pdx1"/>
</dbReference>
<evidence type="ECO:0000256" key="1">
    <source>
        <dbReference type="ARBA" id="ARBA00004305"/>
    </source>
</evidence>
<evidence type="ECO:0000259" key="10">
    <source>
        <dbReference type="PROSITE" id="PS50968"/>
    </source>
</evidence>
<dbReference type="InterPro" id="IPR003016">
    <property type="entry name" value="2-oxoA_DH_lipoyl-BS"/>
</dbReference>
<evidence type="ECO:0000256" key="2">
    <source>
        <dbReference type="ARBA" id="ARBA00007317"/>
    </source>
</evidence>
<dbReference type="STRING" id="1382522.W6MW09"/>
<name>W6MW09_9ASCO</name>
<dbReference type="InterPro" id="IPR004167">
    <property type="entry name" value="PSBD"/>
</dbReference>
<dbReference type="GO" id="GO:0004742">
    <property type="term" value="F:dihydrolipoyllysine-residue acetyltransferase activity"/>
    <property type="evidence" value="ECO:0007669"/>
    <property type="project" value="TreeGrafter"/>
</dbReference>
<evidence type="ECO:0000313" key="12">
    <source>
        <dbReference type="EMBL" id="CDK26745.1"/>
    </source>
</evidence>
<comment type="similarity">
    <text evidence="2">Belongs to the 2-oxoacid dehydrogenase family.</text>
</comment>
<reference evidence="12" key="1">
    <citation type="submission" date="2013-12" db="EMBL/GenBank/DDBJ databases">
        <authorList>
            <person name="Genoscope - CEA"/>
        </authorList>
    </citation>
    <scope>NUCLEOTIDE SEQUENCE</scope>
    <source>
        <strain evidence="12">CBS 1993</strain>
    </source>
</reference>
<keyword evidence="4" id="KW-0809">Transit peptide</keyword>
<dbReference type="GO" id="GO:0006086">
    <property type="term" value="P:pyruvate decarboxylation to acetyl-CoA"/>
    <property type="evidence" value="ECO:0007669"/>
    <property type="project" value="EnsemblFungi"/>
</dbReference>
<evidence type="ECO:0000256" key="6">
    <source>
        <dbReference type="ARBA" id="ARBA00059875"/>
    </source>
</evidence>
<dbReference type="Gene3D" id="4.10.320.10">
    <property type="entry name" value="E3-binding domain"/>
    <property type="match status" value="1"/>
</dbReference>
<dbReference type="SUPFAM" id="SSF51230">
    <property type="entry name" value="Single hybrid motif"/>
    <property type="match status" value="1"/>
</dbReference>
<dbReference type="PANTHER" id="PTHR23151">
    <property type="entry name" value="DIHYDROLIPOAMIDE ACETYL/SUCCINYL-TRANSFERASE-RELATED"/>
    <property type="match status" value="1"/>
</dbReference>
<dbReference type="CDD" id="cd06849">
    <property type="entry name" value="lipoyl_domain"/>
    <property type="match status" value="1"/>
</dbReference>
<dbReference type="FunFam" id="2.40.50.100:FF:000010">
    <property type="entry name" value="Acetyltransferase component of pyruvate dehydrogenase complex"/>
    <property type="match status" value="1"/>
</dbReference>
<keyword evidence="13" id="KW-1185">Reference proteome</keyword>
<dbReference type="PANTHER" id="PTHR23151:SF82">
    <property type="entry name" value="PYRUVATE DEHYDROGENASE COMPLEX PROTEIN X COMPONENT, MITOCHONDRIAL"/>
    <property type="match status" value="1"/>
</dbReference>
<dbReference type="HOGENOM" id="CLU_035825_2_1_1"/>
<dbReference type="Proteomes" id="UP000019384">
    <property type="component" value="Unassembled WGS sequence"/>
</dbReference>
<dbReference type="FunFam" id="4.10.320.10:FF:000017">
    <property type="entry name" value="Pyruvate dehydrogenase complex protein X component, mitochondrial"/>
    <property type="match status" value="1"/>
</dbReference>
<keyword evidence="5" id="KW-0496">Mitochondrion</keyword>
<feature type="domain" description="Lipoyl-binding" evidence="10">
    <location>
        <begin position="21"/>
        <end position="97"/>
    </location>
</feature>
<protein>
    <recommendedName>
        <fullName evidence="8">Dihydrolipoamide dehydrogenase-binding protein of pyruvate dehydrogenase complex</fullName>
    </recommendedName>
</protein>
<dbReference type="InterPro" id="IPR000089">
    <property type="entry name" value="Biotin_lipoyl"/>
</dbReference>
<evidence type="ECO:0000259" key="11">
    <source>
        <dbReference type="PROSITE" id="PS51826"/>
    </source>
</evidence>
<feature type="compositionally biased region" description="Basic and acidic residues" evidence="9">
    <location>
        <begin position="127"/>
        <end position="136"/>
    </location>
</feature>
<dbReference type="PROSITE" id="PS00189">
    <property type="entry name" value="LIPOYL"/>
    <property type="match status" value="1"/>
</dbReference>
<dbReference type="SUPFAM" id="SSF47005">
    <property type="entry name" value="Peripheral subunit-binding domain of 2-oxo acid dehydrogenase complex"/>
    <property type="match status" value="1"/>
</dbReference>
<dbReference type="InterPro" id="IPR036625">
    <property type="entry name" value="E3-bd_dom_sf"/>
</dbReference>
<evidence type="ECO:0000256" key="4">
    <source>
        <dbReference type="ARBA" id="ARBA00022946"/>
    </source>
</evidence>
<dbReference type="GO" id="GO:0005198">
    <property type="term" value="F:structural molecule activity"/>
    <property type="evidence" value="ECO:0007669"/>
    <property type="project" value="EnsemblFungi"/>
</dbReference>
<evidence type="ECO:0000256" key="7">
    <source>
        <dbReference type="ARBA" id="ARBA00065810"/>
    </source>
</evidence>
<feature type="compositionally biased region" description="Basic and acidic residues" evidence="9">
    <location>
        <begin position="235"/>
        <end position="245"/>
    </location>
</feature>
<organism evidence="12 13">
    <name type="scientific">Kuraishia capsulata CBS 1993</name>
    <dbReference type="NCBI Taxonomy" id="1382522"/>
    <lineage>
        <taxon>Eukaryota</taxon>
        <taxon>Fungi</taxon>
        <taxon>Dikarya</taxon>
        <taxon>Ascomycota</taxon>
        <taxon>Saccharomycotina</taxon>
        <taxon>Pichiomycetes</taxon>
        <taxon>Pichiales</taxon>
        <taxon>Pichiaceae</taxon>
        <taxon>Kuraishia</taxon>
    </lineage>
</organism>
<comment type="subunit">
    <text evidence="7">Eukaryotic pyruvate dehydrogenase (PDH) complexes are organized as a core consisting of the oligomeric dihydrolipoamide acetyl-transferase (E2), around which are arranged multiple copies of pyruvate dehydrogenase (E1), dihydrolipoamide dehydrogenase (E3) and protein X (E3BP) bound by non-covalent bonds.</text>
</comment>
<accession>W6MW09</accession>
<dbReference type="PROSITE" id="PS51826">
    <property type="entry name" value="PSBD"/>
    <property type="match status" value="1"/>
</dbReference>
<dbReference type="AlphaFoldDB" id="W6MW09"/>
<dbReference type="EMBL" id="HG793127">
    <property type="protein sequence ID" value="CDK26745.1"/>
    <property type="molecule type" value="Genomic_DNA"/>
</dbReference>
<feature type="compositionally biased region" description="Low complexity" evidence="9">
    <location>
        <begin position="137"/>
        <end position="153"/>
    </location>
</feature>
<dbReference type="GeneID" id="34520133"/>
<evidence type="ECO:0000313" key="13">
    <source>
        <dbReference type="Proteomes" id="UP000019384"/>
    </source>
</evidence>
<comment type="subcellular location">
    <subcellularLocation>
        <location evidence="1">Mitochondrion matrix</location>
    </subcellularLocation>
</comment>
<evidence type="ECO:0000256" key="8">
    <source>
        <dbReference type="ARBA" id="ARBA00083110"/>
    </source>
</evidence>
<comment type="function">
    <text evidence="6">Required for anchoring dihydrolipoamide dehydrogenase (E3) to the dihydrolipoamide transacetylase (E2) core of the pyruvate dehydrogenase complexes of eukaryotes. This specific binding is essential for a functional PDH complex.</text>
</comment>
<keyword evidence="3" id="KW-0450">Lipoyl</keyword>
<proteinExistence type="inferred from homology"/>
<gene>
    <name evidence="12" type="ORF">KUCA_T00002719001</name>
</gene>
<dbReference type="InterPro" id="IPR011053">
    <property type="entry name" value="Single_hybrid_motif"/>
</dbReference>
<evidence type="ECO:0000256" key="9">
    <source>
        <dbReference type="SAM" id="MobiDB-lite"/>
    </source>
</evidence>
<feature type="domain" description="Peripheral subunit-binding (PSBD)" evidence="11">
    <location>
        <begin position="163"/>
        <end position="204"/>
    </location>
</feature>
<feature type="region of interest" description="Disordered" evidence="9">
    <location>
        <begin position="235"/>
        <end position="256"/>
    </location>
</feature>
<dbReference type="OrthoDB" id="202158at2759"/>
<dbReference type="PROSITE" id="PS50968">
    <property type="entry name" value="BIOTINYL_LIPOYL"/>
    <property type="match status" value="1"/>
</dbReference>
<sequence length="377" mass="40024">MALFTNIQSTAFHTSASRYGATPFGMPAMSPTMEEGGVVEWKVKEGDSFSSGDVLLEIETDKATIDVEAVDDGKLAKILIHDGAKEIKVGTTIAFTAEPEDDLATLTYPEEESAKPAPAAAATPPPAKKEEPKPAKSTEAPASSGPASSTSSGVLSKANPSQKFFPSVELLLEKNSISHDEALQKIQASGPNGRILKGDVLAYLGEIPTEAVTSIASFINGRTHLDLSNIKLKEAAPEAKSESPKADAAAPAAKAKPEPVKVSKSYTLPEDITIKSVADLLESAKASAERYAYATKTYAKSDLVDPIFEDLVAPSRNIDRFKISIKTVASEPDLFETPEETSLPSVVVELTLNEKASDSKKRAELFLSKFGEILSKA</sequence>
<evidence type="ECO:0000256" key="5">
    <source>
        <dbReference type="ARBA" id="ARBA00023128"/>
    </source>
</evidence>
<reference evidence="12" key="2">
    <citation type="submission" date="2014-02" db="EMBL/GenBank/DDBJ databases">
        <title>Complete DNA sequence of /Kuraishia capsulata/ illustrates novel genomic features among budding yeasts (/Saccharomycotina/).</title>
        <authorList>
            <person name="Morales L."/>
            <person name="Noel B."/>
            <person name="Porcel B."/>
            <person name="Marcet-Houben M."/>
            <person name="Hullo M-F."/>
            <person name="Sacerdot C."/>
            <person name="Tekaia F."/>
            <person name="Leh-Louis V."/>
            <person name="Despons L."/>
            <person name="Khanna V."/>
            <person name="Aury J-M."/>
            <person name="Barbe V."/>
            <person name="Couloux A."/>
            <person name="Labadie K."/>
            <person name="Pelletier E."/>
            <person name="Souciet J-L."/>
            <person name="Boekhout T."/>
            <person name="Gabaldon T."/>
            <person name="Wincker P."/>
            <person name="Dujon B."/>
        </authorList>
    </citation>
    <scope>NUCLEOTIDE SEQUENCE</scope>
    <source>
        <strain evidence="12">CBS 1993</strain>
    </source>
</reference>
<dbReference type="Pfam" id="PF02817">
    <property type="entry name" value="E3_binding"/>
    <property type="match status" value="1"/>
</dbReference>
<dbReference type="GO" id="GO:0005759">
    <property type="term" value="C:mitochondrial matrix"/>
    <property type="evidence" value="ECO:0007669"/>
    <property type="project" value="UniProtKB-SubCell"/>
</dbReference>